<keyword evidence="1" id="KW-0812">Transmembrane</keyword>
<name>A0A327VTU7_9BACT</name>
<feature type="transmembrane region" description="Helical" evidence="1">
    <location>
        <begin position="81"/>
        <end position="107"/>
    </location>
</feature>
<feature type="transmembrane region" description="Helical" evidence="1">
    <location>
        <begin position="54"/>
        <end position="72"/>
    </location>
</feature>
<reference evidence="2 3" key="1">
    <citation type="submission" date="2018-06" db="EMBL/GenBank/DDBJ databases">
        <title>Genomic Encyclopedia of Archaeal and Bacterial Type Strains, Phase II (KMG-II): from individual species to whole genera.</title>
        <authorList>
            <person name="Goeker M."/>
        </authorList>
    </citation>
    <scope>NUCLEOTIDE SEQUENCE [LARGE SCALE GENOMIC DNA]</scope>
    <source>
        <strain evidence="2 3">DSM 29821</strain>
    </source>
</reference>
<keyword evidence="1" id="KW-1133">Transmembrane helix</keyword>
<evidence type="ECO:0000256" key="1">
    <source>
        <dbReference type="SAM" id="Phobius"/>
    </source>
</evidence>
<gene>
    <name evidence="2" type="ORF">CLV59_107247</name>
</gene>
<evidence type="ECO:0000313" key="3">
    <source>
        <dbReference type="Proteomes" id="UP000249819"/>
    </source>
</evidence>
<evidence type="ECO:0008006" key="4">
    <source>
        <dbReference type="Google" id="ProtNLM"/>
    </source>
</evidence>
<proteinExistence type="predicted"/>
<dbReference type="Proteomes" id="UP000249819">
    <property type="component" value="Unassembled WGS sequence"/>
</dbReference>
<keyword evidence="3" id="KW-1185">Reference proteome</keyword>
<dbReference type="EMBL" id="QLMA01000007">
    <property type="protein sequence ID" value="RAJ77480.1"/>
    <property type="molecule type" value="Genomic_DNA"/>
</dbReference>
<sequence>MLISFLKMKSHREPYRYFIHAAIWMALVLLYSYPSFRGSMNNAYSLRYVLVRNVLYGFINFNLFYLLAFWLLDKPIRQRKYLLSTIAGLAAVLLFCILKYEIGFLWFKDVILQKMMMVRSMKPGSPPLPPPYFKFTEFFRTTFRTSIGVALLALGYRLFLNSRNSDDADLQLQSDVMRATRKYERMQSGSRLLLQHLQALTPVLEKEATRSEEGVQAILILSDLLRYMLYDKAAEEGKADLKKELFYFQQYIFLRKYLYPKQKVILEVNGREEGWKVEPLLLQASTEERLQDLQQYEGEIRVTVNITDTLELDVDPINKPERHLHKAKLYCEHV</sequence>
<keyword evidence="1" id="KW-0472">Membrane</keyword>
<feature type="transmembrane region" description="Helical" evidence="1">
    <location>
        <begin position="15"/>
        <end position="34"/>
    </location>
</feature>
<accession>A0A327VTU7</accession>
<dbReference type="AlphaFoldDB" id="A0A327VTU7"/>
<protein>
    <recommendedName>
        <fullName evidence="4">Histidine kinase</fullName>
    </recommendedName>
</protein>
<comment type="caution">
    <text evidence="2">The sequence shown here is derived from an EMBL/GenBank/DDBJ whole genome shotgun (WGS) entry which is preliminary data.</text>
</comment>
<evidence type="ECO:0000313" key="2">
    <source>
        <dbReference type="EMBL" id="RAJ77480.1"/>
    </source>
</evidence>
<organism evidence="2 3">
    <name type="scientific">Chitinophaga dinghuensis</name>
    <dbReference type="NCBI Taxonomy" id="1539050"/>
    <lineage>
        <taxon>Bacteria</taxon>
        <taxon>Pseudomonadati</taxon>
        <taxon>Bacteroidota</taxon>
        <taxon>Chitinophagia</taxon>
        <taxon>Chitinophagales</taxon>
        <taxon>Chitinophagaceae</taxon>
        <taxon>Chitinophaga</taxon>
    </lineage>
</organism>